<feature type="region of interest" description="Disordered" evidence="1">
    <location>
        <begin position="156"/>
        <end position="184"/>
    </location>
</feature>
<proteinExistence type="predicted"/>
<feature type="compositionally biased region" description="Low complexity" evidence="1">
    <location>
        <begin position="289"/>
        <end position="308"/>
    </location>
</feature>
<dbReference type="AlphaFoldDB" id="F2UI15"/>
<feature type="region of interest" description="Disordered" evidence="1">
    <location>
        <begin position="284"/>
        <end position="453"/>
    </location>
</feature>
<dbReference type="Proteomes" id="UP000007799">
    <property type="component" value="Unassembled WGS sequence"/>
</dbReference>
<dbReference type="Gene3D" id="2.30.29.30">
    <property type="entry name" value="Pleckstrin-homology domain (PH domain)/Phosphotyrosine-binding domain (PTB)"/>
    <property type="match status" value="1"/>
</dbReference>
<dbReference type="RefSeq" id="XP_004991136.1">
    <property type="nucleotide sequence ID" value="XM_004991079.1"/>
</dbReference>
<feature type="compositionally biased region" description="Low complexity" evidence="1">
    <location>
        <begin position="426"/>
        <end position="444"/>
    </location>
</feature>
<dbReference type="SUPFAM" id="SSF50729">
    <property type="entry name" value="PH domain-like"/>
    <property type="match status" value="1"/>
</dbReference>
<name>F2UI15_SALR5</name>
<dbReference type="KEGG" id="sre:PTSG_08116"/>
<evidence type="ECO:0000313" key="2">
    <source>
        <dbReference type="EMBL" id="EGD76764.1"/>
    </source>
</evidence>
<dbReference type="InterPro" id="IPR011993">
    <property type="entry name" value="PH-like_dom_sf"/>
</dbReference>
<feature type="region of interest" description="Disordered" evidence="1">
    <location>
        <begin position="541"/>
        <end position="566"/>
    </location>
</feature>
<protein>
    <submittedName>
        <fullName evidence="2">Uncharacterized protein</fullName>
    </submittedName>
</protein>
<dbReference type="InParanoid" id="F2UI15"/>
<dbReference type="GeneID" id="16071698"/>
<reference evidence="2" key="1">
    <citation type="submission" date="2009-08" db="EMBL/GenBank/DDBJ databases">
        <title>Annotation of Salpingoeca rosetta.</title>
        <authorList>
            <consortium name="The Broad Institute Genome Sequencing Platform"/>
            <person name="Russ C."/>
            <person name="Cuomo C."/>
            <person name="Burger G."/>
            <person name="Gray M.W."/>
            <person name="Holland P.W.H."/>
            <person name="King N."/>
            <person name="Lang F.B.F."/>
            <person name="Roger A.J."/>
            <person name="Ruiz-Trillo I."/>
            <person name="Young S.K."/>
            <person name="Zeng Q."/>
            <person name="Gargeya S."/>
            <person name="Alvarado L."/>
            <person name="Berlin A."/>
            <person name="Chapman S.B."/>
            <person name="Chen Z."/>
            <person name="Freedman E."/>
            <person name="Gellesch M."/>
            <person name="Goldberg J."/>
            <person name="Griggs A."/>
            <person name="Gujja S."/>
            <person name="Heilman E."/>
            <person name="Heiman D."/>
            <person name="Howarth C."/>
            <person name="Mehta T."/>
            <person name="Neiman D."/>
            <person name="Pearson M."/>
            <person name="Roberts A."/>
            <person name="Saif S."/>
            <person name="Shea T."/>
            <person name="Shenoy N."/>
            <person name="Sisk P."/>
            <person name="Stolte C."/>
            <person name="Sykes S."/>
            <person name="White J."/>
            <person name="Yandava C."/>
            <person name="Haas B."/>
            <person name="Nusbaum C."/>
            <person name="Birren B."/>
        </authorList>
    </citation>
    <scope>NUCLEOTIDE SEQUENCE [LARGE SCALE GENOMIC DNA]</scope>
    <source>
        <strain evidence="2">ATCC 50818</strain>
    </source>
</reference>
<evidence type="ECO:0000313" key="3">
    <source>
        <dbReference type="Proteomes" id="UP000007799"/>
    </source>
</evidence>
<sequence length="587" mass="62681">MDLRLMMEASNAEDLEQVAPQLPNAEDYTYQRVARHKCHLCGAATLPEPKNQRLINDRLKILMRNPSVEGSLLISHNGIKFQDAAGRKKPLIIGLHRVVYSVAHASKPYVSVVISEPRTFKCIGLRTATLAEAQQLNNDLGAAFEAAYRNKQLRVRAGHGTRDGGSYRFERKPSNSTPFAAATTTAPLSAEQAMEAIEAGFTDRGWVAPARGADKARGATAGTSSRNTNSSSSSGSSSSSRNRRSGSADRACDIGAGSMQPTTTSTSTSINKQELERQLGISHAPATSPPLLSSSLPSSQAQQQQQQQHRSGGRWSVASTRESPTQPRTTPPPPLNGQRRRAQSAAQSVMTQQTGQQTRARMYTGRDTGPGVQGVNSAVAPAKKSETPQPPPRTSKPRPVPERTTVKAQSSPSPSARTDDVDVDSADVIVRSRASSQRRQQLSSTGPVVLPHSTPRALMHATPDMACATFKVKVMRCHAISRSPSLVVADYLVADANASASLRCIGGTLDVGKTYVVSNCSGAYVHRLFYVQCNVEDAKECEQGPPPSSSSSSSLSPHVGTTTPTPVLERGLLNMTSELSQGTPLVC</sequence>
<organism evidence="3">
    <name type="scientific">Salpingoeca rosetta (strain ATCC 50818 / BSB-021)</name>
    <dbReference type="NCBI Taxonomy" id="946362"/>
    <lineage>
        <taxon>Eukaryota</taxon>
        <taxon>Choanoflagellata</taxon>
        <taxon>Craspedida</taxon>
        <taxon>Salpingoecidae</taxon>
        <taxon>Salpingoeca</taxon>
    </lineage>
</organism>
<accession>F2UI15</accession>
<feature type="compositionally biased region" description="Polar residues" evidence="1">
    <location>
        <begin position="344"/>
        <end position="359"/>
    </location>
</feature>
<feature type="compositionally biased region" description="Low complexity" evidence="1">
    <location>
        <begin position="174"/>
        <end position="184"/>
    </location>
</feature>
<dbReference type="CDD" id="cd00934">
    <property type="entry name" value="PTB"/>
    <property type="match status" value="1"/>
</dbReference>
<feature type="region of interest" description="Disordered" evidence="1">
    <location>
        <begin position="209"/>
        <end position="271"/>
    </location>
</feature>
<evidence type="ECO:0000256" key="1">
    <source>
        <dbReference type="SAM" id="MobiDB-lite"/>
    </source>
</evidence>
<gene>
    <name evidence="2" type="ORF">PTSG_08116</name>
</gene>
<dbReference type="EMBL" id="GL832975">
    <property type="protein sequence ID" value="EGD76764.1"/>
    <property type="molecule type" value="Genomic_DNA"/>
</dbReference>
<feature type="compositionally biased region" description="Low complexity" evidence="1">
    <location>
        <begin position="219"/>
        <end position="240"/>
    </location>
</feature>
<keyword evidence="3" id="KW-1185">Reference proteome</keyword>